<dbReference type="GO" id="GO:0005829">
    <property type="term" value="C:cytosol"/>
    <property type="evidence" value="ECO:0007669"/>
    <property type="project" value="TreeGrafter"/>
</dbReference>
<dbReference type="NCBIfam" id="TIGR03558">
    <property type="entry name" value="oxido_grp_1"/>
    <property type="match status" value="1"/>
</dbReference>
<dbReference type="AlphaFoldDB" id="A0A7X0VVQ3"/>
<feature type="domain" description="Luciferase-like" evidence="2">
    <location>
        <begin position="4"/>
        <end position="301"/>
    </location>
</feature>
<organism evidence="3 4">
    <name type="scientific">Cohnella zeiphila</name>
    <dbReference type="NCBI Taxonomy" id="2761120"/>
    <lineage>
        <taxon>Bacteria</taxon>
        <taxon>Bacillati</taxon>
        <taxon>Bacillota</taxon>
        <taxon>Bacilli</taxon>
        <taxon>Bacillales</taxon>
        <taxon>Paenibacillaceae</taxon>
        <taxon>Cohnella</taxon>
    </lineage>
</organism>
<reference evidence="3 4" key="1">
    <citation type="submission" date="2020-08" db="EMBL/GenBank/DDBJ databases">
        <title>Cohnella phylogeny.</title>
        <authorList>
            <person name="Dunlap C."/>
        </authorList>
    </citation>
    <scope>NUCLEOTIDE SEQUENCE [LARGE SCALE GENOMIC DNA]</scope>
    <source>
        <strain evidence="3 4">CBP 2801</strain>
    </source>
</reference>
<dbReference type="InterPro" id="IPR011251">
    <property type="entry name" value="Luciferase-like_dom"/>
</dbReference>
<dbReference type="EMBL" id="JACJVO010000013">
    <property type="protein sequence ID" value="MBB6731665.1"/>
    <property type="molecule type" value="Genomic_DNA"/>
</dbReference>
<dbReference type="InterPro" id="IPR050766">
    <property type="entry name" value="Bact_Lucif_Oxidored"/>
</dbReference>
<keyword evidence="4" id="KW-1185">Reference proteome</keyword>
<dbReference type="InterPro" id="IPR036661">
    <property type="entry name" value="Luciferase-like_sf"/>
</dbReference>
<evidence type="ECO:0000313" key="4">
    <source>
        <dbReference type="Proteomes" id="UP000564644"/>
    </source>
</evidence>
<gene>
    <name evidence="3" type="ORF">H7C18_12155</name>
</gene>
<comment type="caution">
    <text evidence="3">The sequence shown here is derived from an EMBL/GenBank/DDBJ whole genome shotgun (WGS) entry which is preliminary data.</text>
</comment>
<dbReference type="GO" id="GO:0016705">
    <property type="term" value="F:oxidoreductase activity, acting on paired donors, with incorporation or reduction of molecular oxygen"/>
    <property type="evidence" value="ECO:0007669"/>
    <property type="project" value="InterPro"/>
</dbReference>
<dbReference type="PANTHER" id="PTHR30137:SF20">
    <property type="entry name" value="N-ACETYL-S-ALKYLCYSTEINE MONOOXYGENASE"/>
    <property type="match status" value="1"/>
</dbReference>
<proteinExistence type="predicted"/>
<evidence type="ECO:0000313" key="3">
    <source>
        <dbReference type="EMBL" id="MBB6731665.1"/>
    </source>
</evidence>
<accession>A0A7X0VVQ3</accession>
<dbReference type="InterPro" id="IPR019949">
    <property type="entry name" value="CmoO-like"/>
</dbReference>
<dbReference type="Gene3D" id="3.20.20.30">
    <property type="entry name" value="Luciferase-like domain"/>
    <property type="match status" value="1"/>
</dbReference>
<evidence type="ECO:0000259" key="2">
    <source>
        <dbReference type="Pfam" id="PF00296"/>
    </source>
</evidence>
<dbReference type="PANTHER" id="PTHR30137">
    <property type="entry name" value="LUCIFERASE-LIKE MONOOXYGENASE"/>
    <property type="match status" value="1"/>
</dbReference>
<dbReference type="SUPFAM" id="SSF51679">
    <property type="entry name" value="Bacterial luciferase-like"/>
    <property type="match status" value="1"/>
</dbReference>
<evidence type="ECO:0000256" key="1">
    <source>
        <dbReference type="ARBA" id="ARBA00007789"/>
    </source>
</evidence>
<protein>
    <submittedName>
        <fullName evidence="3">LLM class flavin-dependent oxidoreductase</fullName>
    </submittedName>
</protein>
<dbReference type="RefSeq" id="WP_185129336.1">
    <property type="nucleotide sequence ID" value="NZ_JACJVO010000013.1"/>
</dbReference>
<dbReference type="Proteomes" id="UP000564644">
    <property type="component" value="Unassembled WGS sequence"/>
</dbReference>
<comment type="similarity">
    <text evidence="1">To bacterial alkanal monooxygenase alpha and beta chains.</text>
</comment>
<sequence length="342" mass="36789">MALTFGILDQTIVFPGQTPAEAFGNTIKLAQLAEKLGFERFWVSEHHDSPQTAGSSPEVLISHLLAKTEKIRIGSGGVMLQHYSPYKVAENFNVLATLAPGRVELGIGRAPGGLPRSTQALQRGVTESPGLTGKLDELERYLHGPAGEDHPLAGLKANPLPDVPADIYLLGTSESSAELAAERGYPYAFALFINSDPDTAARAFETYRDRFNYGSGRRPKPMLALSVIAADTEEEAAELAGAFQNVRVTLASGKTVNVGSLEQAAEFARQAGEEYTAEVRDADITKGTKDAVRRRLLELAGTYGVEDLIFTTIIGDFAKRVRSFELLKDALAEEPVGSEAGR</sequence>
<dbReference type="Pfam" id="PF00296">
    <property type="entry name" value="Bac_luciferase"/>
    <property type="match status" value="1"/>
</dbReference>
<name>A0A7X0VVQ3_9BACL</name>